<dbReference type="GO" id="GO:0000815">
    <property type="term" value="C:ESCRT III complex"/>
    <property type="evidence" value="ECO:0007669"/>
    <property type="project" value="TreeGrafter"/>
</dbReference>
<keyword evidence="2" id="KW-0175">Coiled coil</keyword>
<dbReference type="OrthoDB" id="10250120at2759"/>
<accession>A0A6J2UB77</accession>
<evidence type="ECO:0000313" key="4">
    <source>
        <dbReference type="Proteomes" id="UP000504634"/>
    </source>
</evidence>
<gene>
    <name evidence="5" type="primary">LOC115632663</name>
</gene>
<comment type="similarity">
    <text evidence="1">Belongs to the SNF7 family.</text>
</comment>
<keyword evidence="4" id="KW-1185">Reference proteome</keyword>
<evidence type="ECO:0000256" key="2">
    <source>
        <dbReference type="SAM" id="Coils"/>
    </source>
</evidence>
<feature type="compositionally biased region" description="Polar residues" evidence="3">
    <location>
        <begin position="393"/>
        <end position="404"/>
    </location>
</feature>
<dbReference type="GO" id="GO:0032511">
    <property type="term" value="P:late endosome to vacuole transport via multivesicular body sorting pathway"/>
    <property type="evidence" value="ECO:0007669"/>
    <property type="project" value="TreeGrafter"/>
</dbReference>
<dbReference type="AlphaFoldDB" id="A0A6J2UB77"/>
<dbReference type="GeneID" id="115632663"/>
<dbReference type="RefSeq" id="XP_030385756.1">
    <property type="nucleotide sequence ID" value="XM_030529896.1"/>
</dbReference>
<dbReference type="GO" id="GO:0006900">
    <property type="term" value="P:vesicle budding from membrane"/>
    <property type="evidence" value="ECO:0007669"/>
    <property type="project" value="TreeGrafter"/>
</dbReference>
<feature type="coiled-coil region" evidence="2">
    <location>
        <begin position="212"/>
        <end position="246"/>
    </location>
</feature>
<protein>
    <submittedName>
        <fullName evidence="5">Charged multivesicular body protein 7-like</fullName>
    </submittedName>
</protein>
<feature type="region of interest" description="Disordered" evidence="3">
    <location>
        <begin position="382"/>
        <end position="404"/>
    </location>
</feature>
<proteinExistence type="inferred from homology"/>
<dbReference type="Proteomes" id="UP000504634">
    <property type="component" value="Unplaced"/>
</dbReference>
<sequence length="404" mass="47155">MRFLFSSVRSRGAENAENEKTAFWRHLIGKYCQFLDTAIFSQRELQSWFMRGDQSPACLDLVIAKMQQTREIRARSDYENELRSTWHTWALNIFVKRPLSWAWQKLWHNPISEDLKWVHLNTLKIQCDSLENKVLKYNRGKLLYFEAFEALCSTCDLKIHSESLALCLQTLHTRKGLGLKYKDGKQKRLIHLIKIPEGNDANMDITELDLALHRLQMTKTSLLQQMEKLEDECKFNDKKVHQYVKENKRQLAKVYLRRRHLVEKNHERRGMALLHVEKLFANVVEAQNNGFVFDAYKIGTKALQKVLNDCGLNFDNIAEVLTDTHDILEQHRELQTELANEVVVFAEEEDLEAELRNINDEASKEITDWQTNAMLDMLKPEEEEENGSDIEAVSQTSATAHCSC</sequence>
<dbReference type="PANTHER" id="PTHR22761">
    <property type="entry name" value="CHARGED MULTIVESICULAR BODY PROTEIN"/>
    <property type="match status" value="1"/>
</dbReference>
<evidence type="ECO:0000256" key="3">
    <source>
        <dbReference type="SAM" id="MobiDB-lite"/>
    </source>
</evidence>
<reference evidence="5" key="1">
    <citation type="submission" date="2025-08" db="UniProtKB">
        <authorList>
            <consortium name="RefSeq"/>
        </authorList>
    </citation>
    <scope>IDENTIFICATION</scope>
    <source>
        <strain evidence="5">11010-0011.00</strain>
        <tissue evidence="5">Whole body</tissue>
    </source>
</reference>
<organism evidence="4 5">
    <name type="scientific">Drosophila lebanonensis</name>
    <name type="common">Fruit fly</name>
    <name type="synonym">Scaptodrosophila lebanonensis</name>
    <dbReference type="NCBI Taxonomy" id="7225"/>
    <lineage>
        <taxon>Eukaryota</taxon>
        <taxon>Metazoa</taxon>
        <taxon>Ecdysozoa</taxon>
        <taxon>Arthropoda</taxon>
        <taxon>Hexapoda</taxon>
        <taxon>Insecta</taxon>
        <taxon>Pterygota</taxon>
        <taxon>Neoptera</taxon>
        <taxon>Endopterygota</taxon>
        <taxon>Diptera</taxon>
        <taxon>Brachycera</taxon>
        <taxon>Muscomorpha</taxon>
        <taxon>Ephydroidea</taxon>
        <taxon>Drosophilidae</taxon>
        <taxon>Scaptodrosophila</taxon>
    </lineage>
</organism>
<dbReference type="Pfam" id="PF03357">
    <property type="entry name" value="Snf7"/>
    <property type="match status" value="1"/>
</dbReference>
<evidence type="ECO:0000313" key="5">
    <source>
        <dbReference type="RefSeq" id="XP_030385756.1"/>
    </source>
</evidence>
<evidence type="ECO:0000256" key="1">
    <source>
        <dbReference type="ARBA" id="ARBA00006190"/>
    </source>
</evidence>
<dbReference type="Pfam" id="PF25880">
    <property type="entry name" value="WHD_CHMP7_1st"/>
    <property type="match status" value="1"/>
</dbReference>
<dbReference type="PANTHER" id="PTHR22761:SF96">
    <property type="entry name" value="BCDNA.GH08385"/>
    <property type="match status" value="1"/>
</dbReference>
<dbReference type="GO" id="GO:0009898">
    <property type="term" value="C:cytoplasmic side of plasma membrane"/>
    <property type="evidence" value="ECO:0007669"/>
    <property type="project" value="TreeGrafter"/>
</dbReference>
<name>A0A6J2UB77_DROLE</name>
<dbReference type="InterPro" id="IPR005024">
    <property type="entry name" value="Snf7_fam"/>
</dbReference>
<dbReference type="GO" id="GO:0005771">
    <property type="term" value="C:multivesicular body"/>
    <property type="evidence" value="ECO:0007669"/>
    <property type="project" value="TreeGrafter"/>
</dbReference>